<feature type="compositionally biased region" description="Polar residues" evidence="1">
    <location>
        <begin position="9"/>
        <end position="20"/>
    </location>
</feature>
<reference evidence="2" key="1">
    <citation type="journal article" date="2022" name="bioRxiv">
        <title>Sequencing and chromosome-scale assembly of the giantPleurodeles waltlgenome.</title>
        <authorList>
            <person name="Brown T."/>
            <person name="Elewa A."/>
            <person name="Iarovenko S."/>
            <person name="Subramanian E."/>
            <person name="Araus A.J."/>
            <person name="Petzold A."/>
            <person name="Susuki M."/>
            <person name="Suzuki K.-i.T."/>
            <person name="Hayashi T."/>
            <person name="Toyoda A."/>
            <person name="Oliveira C."/>
            <person name="Osipova E."/>
            <person name="Leigh N.D."/>
            <person name="Simon A."/>
            <person name="Yun M.H."/>
        </authorList>
    </citation>
    <scope>NUCLEOTIDE SEQUENCE</scope>
    <source>
        <strain evidence="2">20211129_DDA</strain>
        <tissue evidence="2">Liver</tissue>
    </source>
</reference>
<organism evidence="2 3">
    <name type="scientific">Pleurodeles waltl</name>
    <name type="common">Iberian ribbed newt</name>
    <dbReference type="NCBI Taxonomy" id="8319"/>
    <lineage>
        <taxon>Eukaryota</taxon>
        <taxon>Metazoa</taxon>
        <taxon>Chordata</taxon>
        <taxon>Craniata</taxon>
        <taxon>Vertebrata</taxon>
        <taxon>Euteleostomi</taxon>
        <taxon>Amphibia</taxon>
        <taxon>Batrachia</taxon>
        <taxon>Caudata</taxon>
        <taxon>Salamandroidea</taxon>
        <taxon>Salamandridae</taxon>
        <taxon>Pleurodelinae</taxon>
        <taxon>Pleurodeles</taxon>
    </lineage>
</organism>
<keyword evidence="3" id="KW-1185">Reference proteome</keyword>
<comment type="caution">
    <text evidence="2">The sequence shown here is derived from an EMBL/GenBank/DDBJ whole genome shotgun (WGS) entry which is preliminary data.</text>
</comment>
<gene>
    <name evidence="2" type="ORF">NDU88_002722</name>
</gene>
<protein>
    <submittedName>
        <fullName evidence="2">Uncharacterized protein</fullName>
    </submittedName>
</protein>
<accession>A0AAV7Q7Y6</accession>
<dbReference type="EMBL" id="JANPWB010000010">
    <property type="protein sequence ID" value="KAJ1136305.1"/>
    <property type="molecule type" value="Genomic_DNA"/>
</dbReference>
<evidence type="ECO:0000313" key="3">
    <source>
        <dbReference type="Proteomes" id="UP001066276"/>
    </source>
</evidence>
<evidence type="ECO:0000256" key="1">
    <source>
        <dbReference type="SAM" id="MobiDB-lite"/>
    </source>
</evidence>
<evidence type="ECO:0000313" key="2">
    <source>
        <dbReference type="EMBL" id="KAJ1136305.1"/>
    </source>
</evidence>
<name>A0AAV7Q7Y6_PLEWA</name>
<dbReference type="Proteomes" id="UP001066276">
    <property type="component" value="Chromosome 6"/>
</dbReference>
<feature type="region of interest" description="Disordered" evidence="1">
    <location>
        <begin position="1"/>
        <end position="68"/>
    </location>
</feature>
<proteinExistence type="predicted"/>
<dbReference type="AlphaFoldDB" id="A0AAV7Q7Y6"/>
<sequence>MCPGAATLPSRQSAPSQTTAPGLYSRRKRPRASTSARPIPCAHERGRLQARPRNSAPAPAALSLPGRR</sequence>
<feature type="compositionally biased region" description="Low complexity" evidence="1">
    <location>
        <begin position="51"/>
        <end position="68"/>
    </location>
</feature>